<dbReference type="GO" id="GO:0021556">
    <property type="term" value="P:central nervous system formation"/>
    <property type="evidence" value="ECO:0007669"/>
    <property type="project" value="TreeGrafter"/>
</dbReference>
<dbReference type="GO" id="GO:0005576">
    <property type="term" value="C:extracellular region"/>
    <property type="evidence" value="ECO:0007669"/>
    <property type="project" value="TreeGrafter"/>
</dbReference>
<dbReference type="PANTHER" id="PTHR23199">
    <property type="entry name" value="NEUROTROPHIN 1-RELATED"/>
    <property type="match status" value="1"/>
</dbReference>
<reference evidence="3 4" key="1">
    <citation type="submission" date="2019-07" db="EMBL/GenBank/DDBJ databases">
        <title>Draft genome assembly of a fouling barnacle, Amphibalanus amphitrite (Darwin, 1854): The first reference genome for Thecostraca.</title>
        <authorList>
            <person name="Kim W."/>
        </authorList>
    </citation>
    <scope>NUCLEOTIDE SEQUENCE [LARGE SCALE GENOMIC DNA]</scope>
    <source>
        <strain evidence="3">SNU_AA5</strain>
        <tissue evidence="3">Soma without cirri and trophi</tissue>
    </source>
</reference>
<keyword evidence="4" id="KW-1185">Reference proteome</keyword>
<protein>
    <recommendedName>
        <fullName evidence="5">Spaetzle domain-containing protein</fullName>
    </recommendedName>
</protein>
<dbReference type="SUPFAM" id="SSF57501">
    <property type="entry name" value="Cystine-knot cytokines"/>
    <property type="match status" value="1"/>
</dbReference>
<gene>
    <name evidence="3" type="ORF">FJT64_015792</name>
</gene>
<evidence type="ECO:0000256" key="1">
    <source>
        <dbReference type="SAM" id="MobiDB-lite"/>
    </source>
</evidence>
<dbReference type="EMBL" id="VIIS01000074">
    <property type="protein sequence ID" value="KAF0313655.1"/>
    <property type="molecule type" value="Genomic_DNA"/>
</dbReference>
<dbReference type="GO" id="GO:0045087">
    <property type="term" value="P:innate immune response"/>
    <property type="evidence" value="ECO:0007669"/>
    <property type="project" value="TreeGrafter"/>
</dbReference>
<accession>A0A6A4X304</accession>
<dbReference type="Gene3D" id="2.10.90.10">
    <property type="entry name" value="Cystine-knot cytokines"/>
    <property type="match status" value="1"/>
</dbReference>
<dbReference type="Proteomes" id="UP000440578">
    <property type="component" value="Unassembled WGS sequence"/>
</dbReference>
<evidence type="ECO:0000313" key="4">
    <source>
        <dbReference type="Proteomes" id="UP000440578"/>
    </source>
</evidence>
<dbReference type="InterPro" id="IPR052444">
    <property type="entry name" value="Spz/Toll_ligand-like"/>
</dbReference>
<dbReference type="GO" id="GO:0008083">
    <property type="term" value="F:growth factor activity"/>
    <property type="evidence" value="ECO:0007669"/>
    <property type="project" value="TreeGrafter"/>
</dbReference>
<comment type="caution">
    <text evidence="3">The sequence shown here is derived from an EMBL/GenBank/DDBJ whole genome shotgun (WGS) entry which is preliminary data.</text>
</comment>
<dbReference type="OrthoDB" id="6342974at2759"/>
<evidence type="ECO:0008006" key="5">
    <source>
        <dbReference type="Google" id="ProtNLM"/>
    </source>
</evidence>
<evidence type="ECO:0000256" key="2">
    <source>
        <dbReference type="SAM" id="SignalP"/>
    </source>
</evidence>
<feature type="chain" id="PRO_5025437374" description="Spaetzle domain-containing protein" evidence="2">
    <location>
        <begin position="25"/>
        <end position="268"/>
    </location>
</feature>
<feature type="region of interest" description="Disordered" evidence="1">
    <location>
        <begin position="129"/>
        <end position="177"/>
    </location>
</feature>
<dbReference type="GO" id="GO:0005121">
    <property type="term" value="F:Toll binding"/>
    <property type="evidence" value="ECO:0007669"/>
    <property type="project" value="TreeGrafter"/>
</dbReference>
<dbReference type="AlphaFoldDB" id="A0A6A4X304"/>
<name>A0A6A4X304_AMPAM</name>
<feature type="signal peptide" evidence="2">
    <location>
        <begin position="1"/>
        <end position="24"/>
    </location>
</feature>
<organism evidence="3 4">
    <name type="scientific">Amphibalanus amphitrite</name>
    <name type="common">Striped barnacle</name>
    <name type="synonym">Balanus amphitrite</name>
    <dbReference type="NCBI Taxonomy" id="1232801"/>
    <lineage>
        <taxon>Eukaryota</taxon>
        <taxon>Metazoa</taxon>
        <taxon>Ecdysozoa</taxon>
        <taxon>Arthropoda</taxon>
        <taxon>Crustacea</taxon>
        <taxon>Multicrustacea</taxon>
        <taxon>Cirripedia</taxon>
        <taxon>Thoracica</taxon>
        <taxon>Thoracicalcarea</taxon>
        <taxon>Balanomorpha</taxon>
        <taxon>Balanoidea</taxon>
        <taxon>Balanidae</taxon>
        <taxon>Amphibalaninae</taxon>
        <taxon>Amphibalanus</taxon>
    </lineage>
</organism>
<dbReference type="PANTHER" id="PTHR23199:SF7">
    <property type="entry name" value="RE45222P"/>
    <property type="match status" value="1"/>
</dbReference>
<proteinExistence type="predicted"/>
<dbReference type="InterPro" id="IPR029034">
    <property type="entry name" value="Cystine-knot_cytokine"/>
</dbReference>
<feature type="region of interest" description="Disordered" evidence="1">
    <location>
        <begin position="199"/>
        <end position="225"/>
    </location>
</feature>
<evidence type="ECO:0000313" key="3">
    <source>
        <dbReference type="EMBL" id="KAF0313655.1"/>
    </source>
</evidence>
<keyword evidence="2" id="KW-0732">Signal</keyword>
<feature type="region of interest" description="Disordered" evidence="1">
    <location>
        <begin position="43"/>
        <end position="63"/>
    </location>
</feature>
<sequence length="268" mass="29118">MIMLGEALLLTVCALMASVGGVEMTPPDGYYLFDTAPFKTPPKVRKPPYAQTSKPCPGLDSPKEDMRLSETLCGDLQTGKLPKNPIQPEGFDGHAYPFELIKNKSLEFFGSTLPILKKDPTLPKVARFQKPSKIKHHAQSNGLFAKRGRGRRSAEGQGQGQGQPKADAGDEEPARNSRGFCDTNWGVFCTLFRGWSGGGGGGGDSDEEVSQRSSPDLTSGDAPLTPCPSVVDYVTPVFARNYEGIWRYVVQIPHEGYFTQTIEVTSCV</sequence>